<evidence type="ECO:0000313" key="4">
    <source>
        <dbReference type="Proteomes" id="UP000218785"/>
    </source>
</evidence>
<dbReference type="EMBL" id="AP018248">
    <property type="protein sequence ID" value="BAZ02668.1"/>
    <property type="molecule type" value="Genomic_DNA"/>
</dbReference>
<dbReference type="InterPro" id="IPR036086">
    <property type="entry name" value="ParB/Sulfiredoxin_sf"/>
</dbReference>
<dbReference type="SMART" id="SM00470">
    <property type="entry name" value="ParB"/>
    <property type="match status" value="1"/>
</dbReference>
<dbReference type="Gene3D" id="3.90.1530.10">
    <property type="entry name" value="Conserved hypothetical protein from pyrococcus furiosus pfu- 392566-001, ParB domain"/>
    <property type="match status" value="1"/>
</dbReference>
<keyword evidence="4" id="KW-1185">Reference proteome</keyword>
<dbReference type="PANTHER" id="PTHR33375">
    <property type="entry name" value="CHROMOSOME-PARTITIONING PROTEIN PARB-RELATED"/>
    <property type="match status" value="1"/>
</dbReference>
<dbReference type="RefSeq" id="WP_321206921.1">
    <property type="nucleotide sequence ID" value="NZ_CAWNJS010000001.1"/>
</dbReference>
<proteinExistence type="predicted"/>
<evidence type="ECO:0000259" key="2">
    <source>
        <dbReference type="SMART" id="SM00470"/>
    </source>
</evidence>
<dbReference type="Pfam" id="PF02195">
    <property type="entry name" value="ParB_N"/>
    <property type="match status" value="1"/>
</dbReference>
<dbReference type="InterPro" id="IPR003115">
    <property type="entry name" value="ParB_N"/>
</dbReference>
<protein>
    <submittedName>
        <fullName evidence="3">Chromosome partitioning protein, ParB family</fullName>
    </submittedName>
</protein>
<feature type="domain" description="ParB-like N-terminal" evidence="2">
    <location>
        <begin position="59"/>
        <end position="153"/>
    </location>
</feature>
<accession>A0A1Z4NAB1</accession>
<dbReference type="PANTHER" id="PTHR33375:SF1">
    <property type="entry name" value="CHROMOSOME-PARTITIONING PROTEIN PARB-RELATED"/>
    <property type="match status" value="1"/>
</dbReference>
<dbReference type="Gene3D" id="1.10.10.2830">
    <property type="match status" value="1"/>
</dbReference>
<feature type="coiled-coil region" evidence="1">
    <location>
        <begin position="16"/>
        <end position="58"/>
    </location>
</feature>
<sequence>MALPRIADRFSGAIQKTDQEQKITELQAEVERLRATQSPDLEIELQKLREQLQNQSGEVEIDLDLIDPNPNQPRQTITSESIQAKARLLKKHGQISSVILVLQENGRYMLLDGQLRTEGARVLGWKTIRAVVVPMPRDLTQSALITFLGFEDLNPLDKAEAVFKEVTKSTDLTIDEIFTLLGTVLKRIERDGNSKELTHLINVSTEKQQQGLEQLGVIDTEQSLLLALLELGLNPSSVKTNLMPMLFLPQDLKDAIRQRGLKGAHALALATLSAKVLDIKEEQATSERIAATNKVLNENLTVPETRELIKAIKDKYLKNKKSESKEVKAVIQKIKELSEDSLQGASHEQLQQLRTLLEQKLVALSKVLNA</sequence>
<name>A0A1Z4NAB1_9CYAN</name>
<dbReference type="GO" id="GO:0007059">
    <property type="term" value="P:chromosome segregation"/>
    <property type="evidence" value="ECO:0007669"/>
    <property type="project" value="TreeGrafter"/>
</dbReference>
<dbReference type="InterPro" id="IPR050336">
    <property type="entry name" value="Chromosome_partition/occlusion"/>
</dbReference>
<dbReference type="SUPFAM" id="SSF110849">
    <property type="entry name" value="ParB/Sulfiredoxin"/>
    <property type="match status" value="1"/>
</dbReference>
<keyword evidence="1" id="KW-0175">Coiled coil</keyword>
<dbReference type="KEGG" id="ttq:NIES37_66810"/>
<dbReference type="GO" id="GO:0005694">
    <property type="term" value="C:chromosome"/>
    <property type="evidence" value="ECO:0007669"/>
    <property type="project" value="TreeGrafter"/>
</dbReference>
<organism evidence="3 4">
    <name type="scientific">Tolypothrix tenuis PCC 7101</name>
    <dbReference type="NCBI Taxonomy" id="231146"/>
    <lineage>
        <taxon>Bacteria</taxon>
        <taxon>Bacillati</taxon>
        <taxon>Cyanobacteriota</taxon>
        <taxon>Cyanophyceae</taxon>
        <taxon>Nostocales</taxon>
        <taxon>Tolypothrichaceae</taxon>
        <taxon>Tolypothrix</taxon>
    </lineage>
</organism>
<evidence type="ECO:0000313" key="3">
    <source>
        <dbReference type="EMBL" id="BAZ02668.1"/>
    </source>
</evidence>
<dbReference type="Proteomes" id="UP000218785">
    <property type="component" value="Chromosome"/>
</dbReference>
<reference evidence="3 4" key="1">
    <citation type="submission" date="2017-06" db="EMBL/GenBank/DDBJ databases">
        <title>Genome sequencing of cyanobaciteial culture collection at National Institute for Environmental Studies (NIES).</title>
        <authorList>
            <person name="Hirose Y."/>
            <person name="Shimura Y."/>
            <person name="Fujisawa T."/>
            <person name="Nakamura Y."/>
            <person name="Kawachi M."/>
        </authorList>
    </citation>
    <scope>NUCLEOTIDE SEQUENCE [LARGE SCALE GENOMIC DNA]</scope>
    <source>
        <strain evidence="3 4">NIES-37</strain>
    </source>
</reference>
<gene>
    <name evidence="3" type="ORF">NIES37_66810</name>
</gene>
<evidence type="ECO:0000256" key="1">
    <source>
        <dbReference type="SAM" id="Coils"/>
    </source>
</evidence>
<dbReference type="AlphaFoldDB" id="A0A1Z4NAB1"/>